<evidence type="ECO:0000313" key="16">
    <source>
        <dbReference type="EMBL" id="CAH1175936.1"/>
    </source>
</evidence>
<feature type="domain" description="Endonuclease/exonuclease/phosphatase" evidence="14">
    <location>
        <begin position="263"/>
        <end position="571"/>
    </location>
</feature>
<evidence type="ECO:0000256" key="9">
    <source>
        <dbReference type="ARBA" id="ARBA00022842"/>
    </source>
</evidence>
<evidence type="ECO:0000256" key="7">
    <source>
        <dbReference type="ARBA" id="ARBA00022801"/>
    </source>
</evidence>
<name>A0A9P0DT69_PHACE</name>
<dbReference type="FunFam" id="3.60.10.10:FF:000018">
    <property type="entry name" value="2',5'-phosphodiesterase 12"/>
    <property type="match status" value="1"/>
</dbReference>
<dbReference type="GO" id="GO:0006397">
    <property type="term" value="P:mRNA processing"/>
    <property type="evidence" value="ECO:0007669"/>
    <property type="project" value="UniProtKB-KW"/>
</dbReference>
<dbReference type="GO" id="GO:0000288">
    <property type="term" value="P:nuclear-transcribed mRNA catabolic process, deadenylation-dependent decay"/>
    <property type="evidence" value="ECO:0007669"/>
    <property type="project" value="TreeGrafter"/>
</dbReference>
<dbReference type="Proteomes" id="UP001153737">
    <property type="component" value="Chromosome 7"/>
</dbReference>
<organism evidence="16 17">
    <name type="scientific">Phaedon cochleariae</name>
    <name type="common">Mustard beetle</name>
    <dbReference type="NCBI Taxonomy" id="80249"/>
    <lineage>
        <taxon>Eukaryota</taxon>
        <taxon>Metazoa</taxon>
        <taxon>Ecdysozoa</taxon>
        <taxon>Arthropoda</taxon>
        <taxon>Hexapoda</taxon>
        <taxon>Insecta</taxon>
        <taxon>Pterygota</taxon>
        <taxon>Neoptera</taxon>
        <taxon>Endopterygota</taxon>
        <taxon>Coleoptera</taxon>
        <taxon>Polyphaga</taxon>
        <taxon>Cucujiformia</taxon>
        <taxon>Chrysomeloidea</taxon>
        <taxon>Chrysomelidae</taxon>
        <taxon>Chrysomelinae</taxon>
        <taxon>Chrysomelini</taxon>
        <taxon>Phaedon</taxon>
    </lineage>
</organism>
<protein>
    <recommendedName>
        <fullName evidence="12">2',5'-phosphodiesterase 12</fullName>
    </recommendedName>
    <alternativeName>
        <fullName evidence="13">Mitochondrial deadenylase</fullName>
    </alternativeName>
</protein>
<evidence type="ECO:0000256" key="1">
    <source>
        <dbReference type="ARBA" id="ARBA00001946"/>
    </source>
</evidence>
<evidence type="ECO:0000256" key="4">
    <source>
        <dbReference type="ARBA" id="ARBA00022664"/>
    </source>
</evidence>
<dbReference type="Gene3D" id="3.60.10.10">
    <property type="entry name" value="Endonuclease/exonuclease/phosphatase"/>
    <property type="match status" value="1"/>
</dbReference>
<keyword evidence="4" id="KW-0507">mRNA processing</keyword>
<reference evidence="16" key="2">
    <citation type="submission" date="2022-10" db="EMBL/GenBank/DDBJ databases">
        <authorList>
            <consortium name="ENA_rothamsted_submissions"/>
            <consortium name="culmorum"/>
            <person name="King R."/>
        </authorList>
    </citation>
    <scope>NUCLEOTIDE SEQUENCE</scope>
</reference>
<evidence type="ECO:0000256" key="2">
    <source>
        <dbReference type="ARBA" id="ARBA00004305"/>
    </source>
</evidence>
<dbReference type="AlphaFoldDB" id="A0A9P0DT69"/>
<dbReference type="InterPro" id="IPR036691">
    <property type="entry name" value="Endo/exonu/phosph_ase_sf"/>
</dbReference>
<evidence type="ECO:0000256" key="12">
    <source>
        <dbReference type="ARBA" id="ARBA00072755"/>
    </source>
</evidence>
<evidence type="ECO:0000256" key="6">
    <source>
        <dbReference type="ARBA" id="ARBA00022723"/>
    </source>
</evidence>
<evidence type="ECO:0000256" key="10">
    <source>
        <dbReference type="ARBA" id="ARBA00022946"/>
    </source>
</evidence>
<keyword evidence="9" id="KW-0460">Magnesium</keyword>
<keyword evidence="3" id="KW-0597">Phosphoprotein</keyword>
<dbReference type="InterPro" id="IPR050410">
    <property type="entry name" value="CCR4/nocturin_mRNA_transcr"/>
</dbReference>
<dbReference type="OrthoDB" id="412787at2759"/>
<keyword evidence="10" id="KW-0809">Transit peptide</keyword>
<evidence type="ECO:0000256" key="5">
    <source>
        <dbReference type="ARBA" id="ARBA00022722"/>
    </source>
</evidence>
<dbReference type="GO" id="GO:0046872">
    <property type="term" value="F:metal ion binding"/>
    <property type="evidence" value="ECO:0007669"/>
    <property type="project" value="UniProtKB-KW"/>
</dbReference>
<dbReference type="GO" id="GO:0004535">
    <property type="term" value="F:poly(A)-specific ribonuclease activity"/>
    <property type="evidence" value="ECO:0007669"/>
    <property type="project" value="UniProtKB-ARBA"/>
</dbReference>
<evidence type="ECO:0000256" key="11">
    <source>
        <dbReference type="ARBA" id="ARBA00023128"/>
    </source>
</evidence>
<evidence type="ECO:0000256" key="8">
    <source>
        <dbReference type="ARBA" id="ARBA00022839"/>
    </source>
</evidence>
<dbReference type="EMBL" id="OU896713">
    <property type="protein sequence ID" value="CAH1175936.1"/>
    <property type="molecule type" value="Genomic_DNA"/>
</dbReference>
<evidence type="ECO:0000256" key="13">
    <source>
        <dbReference type="ARBA" id="ARBA00083541"/>
    </source>
</evidence>
<evidence type="ECO:0000259" key="14">
    <source>
        <dbReference type="Pfam" id="PF03372"/>
    </source>
</evidence>
<reference evidence="16" key="1">
    <citation type="submission" date="2022-01" db="EMBL/GenBank/DDBJ databases">
        <authorList>
            <person name="King R."/>
        </authorList>
    </citation>
    <scope>NUCLEOTIDE SEQUENCE</scope>
</reference>
<proteinExistence type="predicted"/>
<evidence type="ECO:0000259" key="15">
    <source>
        <dbReference type="Pfam" id="PF21171"/>
    </source>
</evidence>
<keyword evidence="8" id="KW-0269">Exonuclease</keyword>
<keyword evidence="17" id="KW-1185">Reference proteome</keyword>
<dbReference type="InterPro" id="IPR005135">
    <property type="entry name" value="Endo/exonuclease/phosphatase"/>
</dbReference>
<evidence type="ECO:0000313" key="17">
    <source>
        <dbReference type="Proteomes" id="UP001153737"/>
    </source>
</evidence>
<keyword evidence="7" id="KW-0378">Hydrolase</keyword>
<dbReference type="GO" id="GO:0005759">
    <property type="term" value="C:mitochondrial matrix"/>
    <property type="evidence" value="ECO:0007669"/>
    <property type="project" value="UniProtKB-SubCell"/>
</dbReference>
<comment type="cofactor">
    <cofactor evidence="1">
        <name>Mg(2+)</name>
        <dbReference type="ChEBI" id="CHEBI:18420"/>
    </cofactor>
</comment>
<dbReference type="Pfam" id="PF21171">
    <property type="entry name" value="PDE12-like_N"/>
    <property type="match status" value="1"/>
</dbReference>
<dbReference type="PANTHER" id="PTHR12121:SF37">
    <property type="entry name" value="2',5'-PHOSPHODIESTERASE 12"/>
    <property type="match status" value="1"/>
</dbReference>
<accession>A0A9P0DT69</accession>
<feature type="domain" description="2',5'-phosphodiesterase 12-like N-terminal" evidence="15">
    <location>
        <begin position="148"/>
        <end position="236"/>
    </location>
</feature>
<dbReference type="Pfam" id="PF03372">
    <property type="entry name" value="Exo_endo_phos"/>
    <property type="match status" value="1"/>
</dbReference>
<sequence>MLFRFLKLPKLLLGQKFIHKYIFNMEKAYLRYLGEDSNQFEFSFKYKNEDLKIDRQFNFCRKLSENVEVFLSRVTTNVGKIVNKKSKKKMKKENNIQLDQTVTALLYLGDKELEKTKLCSDVFQIGNHNIVFKLLDRNYEVIINSPWVDSMSLPMSILANFPTYPSKFDTVFTDKELSEFTWSKSVDDTTWTHVGKGFIYIPTNEDINHYLKLSCVPKNENSEGPTAEAVSVCKVDASPGQCPFETRHNFTRERARDNEFRVVTYNILADLYCDSDYTRTVLHPYCPPYALDIDYRKQLIFKEIIGYNADIICLQEVDRKLYQYDLQPVLSHLGYQSKFFTKGNEVAEGLALFFYSKRFNLMESHRLVFSEHISTDKLFADLWENIEKNENLAKRILARSTTLQTNVLDVVDRDEVLVVANTHLYFHPDADHIRLLHAGLAIKYLENFITELRKKIPRKRISLIFCGDFNSSPDCGIYKLFSEGHLPSDFKDYQSNKEESINGIELKQPFKLASACGTPKYTNYTSMFADCLDYIYYETSNLAVSQVVPLPSHEEVTEHTALPSIVFPSDHIALISDMKWL</sequence>
<keyword evidence="6" id="KW-0479">Metal-binding</keyword>
<keyword evidence="11" id="KW-0496">Mitochondrion</keyword>
<keyword evidence="5" id="KW-0540">Nuclease</keyword>
<dbReference type="SUPFAM" id="SSF56219">
    <property type="entry name" value="DNase I-like"/>
    <property type="match status" value="1"/>
</dbReference>
<comment type="subcellular location">
    <subcellularLocation>
        <location evidence="2">Mitochondrion matrix</location>
    </subcellularLocation>
</comment>
<gene>
    <name evidence="16" type="ORF">PHAECO_LOCUS11276</name>
</gene>
<dbReference type="InterPro" id="IPR048821">
    <property type="entry name" value="PDE12-like_N"/>
</dbReference>
<evidence type="ECO:0000256" key="3">
    <source>
        <dbReference type="ARBA" id="ARBA00022553"/>
    </source>
</evidence>
<dbReference type="PANTHER" id="PTHR12121">
    <property type="entry name" value="CARBON CATABOLITE REPRESSOR PROTEIN 4"/>
    <property type="match status" value="1"/>
</dbReference>